<evidence type="ECO:0000313" key="1">
    <source>
        <dbReference type="EMBL" id="KWX15655.1"/>
    </source>
</evidence>
<dbReference type="VEuPathDB" id="GiardiaDB:QR46_0376"/>
<evidence type="ECO:0000313" key="2">
    <source>
        <dbReference type="Proteomes" id="UP000070089"/>
    </source>
</evidence>
<organism evidence="1 2">
    <name type="scientific">Giardia duodenalis assemblage B</name>
    <dbReference type="NCBI Taxonomy" id="1394984"/>
    <lineage>
        <taxon>Eukaryota</taxon>
        <taxon>Metamonada</taxon>
        <taxon>Diplomonadida</taxon>
        <taxon>Hexamitidae</taxon>
        <taxon>Giardiinae</taxon>
        <taxon>Giardia</taxon>
    </lineage>
</organism>
<dbReference type="Proteomes" id="UP000070089">
    <property type="component" value="Unassembled WGS sequence"/>
</dbReference>
<accession>A0A132P014</accession>
<comment type="caution">
    <text evidence="1">The sequence shown here is derived from an EMBL/GenBank/DDBJ whole genome shotgun (WGS) entry which is preliminary data.</text>
</comment>
<reference evidence="1 2" key="1">
    <citation type="journal article" date="2015" name="Mol. Biochem. Parasitol.">
        <title>Identification of polymorphic genes for use in assemblage B genotyping assays through comparative genomics of multiple assemblage B Giardia duodenalis isolates.</title>
        <authorList>
            <person name="Wielinga C."/>
            <person name="Thompson R.C."/>
            <person name="Monis P."/>
            <person name="Ryan U."/>
        </authorList>
    </citation>
    <scope>NUCLEOTIDE SEQUENCE [LARGE SCALE GENOMIC DNA]</scope>
    <source>
        <strain evidence="1 2">BAH15c1</strain>
    </source>
</reference>
<gene>
    <name evidence="1" type="ORF">QR46_0376</name>
</gene>
<dbReference type="AlphaFoldDB" id="A0A132P014"/>
<name>A0A132P014_GIAIN</name>
<dbReference type="EMBL" id="JXTI01000005">
    <property type="protein sequence ID" value="KWX15655.1"/>
    <property type="molecule type" value="Genomic_DNA"/>
</dbReference>
<protein>
    <submittedName>
        <fullName evidence="1">Uncharacterized protein</fullName>
    </submittedName>
</protein>
<proteinExistence type="predicted"/>
<sequence>MEIIKRNPMDLIQNATGGGYFTSNEITDLRGKKVQAKISDVDYLNAHPEVEQVIELLYMSVLEHKPPRDQLYIFVAKFFRQLNEERQKAMG</sequence>
<dbReference type="OrthoDB" id="10249338at2759"/>